<feature type="region of interest" description="Disordered" evidence="5">
    <location>
        <begin position="507"/>
        <end position="546"/>
    </location>
</feature>
<sequence>MTAELYEDHHGRRDSYCKVRPLEAYVLPYHNDSSTTCQSSYSQPQPPQEAPPSSAPAPPGLPPQYNATTGGGNASSPEVAFVGLDEFRSRIMQGKAENDTGRPRPTDGGAAHRLEPNGAEYNYAAASKGAKVLAHNKEAKGASNILGGDKDKYLRNPCSADDKFVVVELSEETLVDTVALANLEHYSSNFRDFEVYGSMSYPTEAWELLGRFTAENAKHAQRFVLPDPRWTRYLRLRLVSHYGSGFYCILSYLEIYGVDAVERMLQDFIAGAGAGAEADASSRDRASIDLASRDADGNDTTAQQARQVHAKLDGNGGAGTGRNDTSSTAGDAKNNGSRSGDAKLPPQGKEAKPPQVAAPGSSTGRIHSDGVLKILMQKMRSLELSLSTLEEYTRELNQRYGAKLPDLQNGLSQTAMALEKMKADVHDLVDWKDSVAKDVDELKAWKSTVSGKLDDLIKENQEMRQVERRGDAGRAGNAAEQGAGGAVHQPLLRVPGALQAGVRPHALPLGRQGQQGGTRRGGARKEQQGVDARARQQQLHHPHRPALQLKLYHLHRAALYN</sequence>
<evidence type="ECO:0000313" key="8">
    <source>
        <dbReference type="Proteomes" id="UP000604825"/>
    </source>
</evidence>
<dbReference type="Proteomes" id="UP000604825">
    <property type="component" value="Unassembled WGS sequence"/>
</dbReference>
<dbReference type="Gene3D" id="2.60.120.260">
    <property type="entry name" value="Galactose-binding domain-like"/>
    <property type="match status" value="1"/>
</dbReference>
<comment type="subcellular location">
    <subcellularLocation>
        <location evidence="1">Membrane</location>
    </subcellularLocation>
</comment>
<evidence type="ECO:0000313" key="7">
    <source>
        <dbReference type="EMBL" id="CAD6341189.1"/>
    </source>
</evidence>
<gene>
    <name evidence="7" type="ORF">NCGR_LOCUS65287</name>
</gene>
<feature type="compositionally biased region" description="Basic and acidic residues" evidence="5">
    <location>
        <begin position="96"/>
        <end position="114"/>
    </location>
</feature>
<dbReference type="PANTHER" id="PTHR12953">
    <property type="entry name" value="MEMBRANE PROTEIN CH1 RELATED"/>
    <property type="match status" value="1"/>
</dbReference>
<dbReference type="PROSITE" id="PS51469">
    <property type="entry name" value="SUN"/>
    <property type="match status" value="1"/>
</dbReference>
<dbReference type="OrthoDB" id="266334at2759"/>
<keyword evidence="8" id="KW-1185">Reference proteome</keyword>
<feature type="compositionally biased region" description="Basic and acidic residues" evidence="5">
    <location>
        <begin position="523"/>
        <end position="534"/>
    </location>
</feature>
<evidence type="ECO:0000256" key="1">
    <source>
        <dbReference type="ARBA" id="ARBA00004370"/>
    </source>
</evidence>
<name>A0A811SKX0_9POAL</name>
<evidence type="ECO:0000256" key="2">
    <source>
        <dbReference type="ARBA" id="ARBA00022692"/>
    </source>
</evidence>
<keyword evidence="4" id="KW-0472">Membrane</keyword>
<feature type="region of interest" description="Disordered" evidence="5">
    <location>
        <begin position="31"/>
        <end position="78"/>
    </location>
</feature>
<dbReference type="InterPro" id="IPR012919">
    <property type="entry name" value="SUN_dom"/>
</dbReference>
<dbReference type="AlphaFoldDB" id="A0A811SKX0"/>
<feature type="region of interest" description="Disordered" evidence="5">
    <location>
        <begin position="465"/>
        <end position="488"/>
    </location>
</feature>
<evidence type="ECO:0000256" key="4">
    <source>
        <dbReference type="ARBA" id="ARBA00023136"/>
    </source>
</evidence>
<dbReference type="FunFam" id="2.60.120.260:FF:000133">
    <property type="entry name" value="SUN domain protein5"/>
    <property type="match status" value="1"/>
</dbReference>
<evidence type="ECO:0000259" key="6">
    <source>
        <dbReference type="PROSITE" id="PS51469"/>
    </source>
</evidence>
<dbReference type="GO" id="GO:0016020">
    <property type="term" value="C:membrane"/>
    <property type="evidence" value="ECO:0007669"/>
    <property type="project" value="UniProtKB-SubCell"/>
</dbReference>
<proteinExistence type="predicted"/>
<feature type="compositionally biased region" description="Polar residues" evidence="5">
    <location>
        <begin position="322"/>
        <end position="338"/>
    </location>
</feature>
<organism evidence="7 8">
    <name type="scientific">Miscanthus lutarioriparius</name>
    <dbReference type="NCBI Taxonomy" id="422564"/>
    <lineage>
        <taxon>Eukaryota</taxon>
        <taxon>Viridiplantae</taxon>
        <taxon>Streptophyta</taxon>
        <taxon>Embryophyta</taxon>
        <taxon>Tracheophyta</taxon>
        <taxon>Spermatophyta</taxon>
        <taxon>Magnoliopsida</taxon>
        <taxon>Liliopsida</taxon>
        <taxon>Poales</taxon>
        <taxon>Poaceae</taxon>
        <taxon>PACMAD clade</taxon>
        <taxon>Panicoideae</taxon>
        <taxon>Andropogonodae</taxon>
        <taxon>Andropogoneae</taxon>
        <taxon>Saccharinae</taxon>
        <taxon>Miscanthus</taxon>
    </lineage>
</organism>
<reference evidence="7" key="1">
    <citation type="submission" date="2020-10" db="EMBL/GenBank/DDBJ databases">
        <authorList>
            <person name="Han B."/>
            <person name="Lu T."/>
            <person name="Zhao Q."/>
            <person name="Huang X."/>
            <person name="Zhao Y."/>
        </authorList>
    </citation>
    <scope>NUCLEOTIDE SEQUENCE</scope>
</reference>
<feature type="compositionally biased region" description="Pro residues" evidence="5">
    <location>
        <begin position="44"/>
        <end position="62"/>
    </location>
</feature>
<comment type="caution">
    <text evidence="7">The sequence shown here is derived from an EMBL/GenBank/DDBJ whole genome shotgun (WGS) entry which is preliminary data.</text>
</comment>
<protein>
    <recommendedName>
        <fullName evidence="6">SUN domain-containing protein</fullName>
    </recommendedName>
</protein>
<evidence type="ECO:0000256" key="3">
    <source>
        <dbReference type="ARBA" id="ARBA00022989"/>
    </source>
</evidence>
<dbReference type="InterPro" id="IPR008979">
    <property type="entry name" value="Galactose-bd-like_sf"/>
</dbReference>
<evidence type="ECO:0000256" key="5">
    <source>
        <dbReference type="SAM" id="MobiDB-lite"/>
    </source>
</evidence>
<dbReference type="InterPro" id="IPR045120">
    <property type="entry name" value="Suco/Slp1-like"/>
</dbReference>
<keyword evidence="2" id="KW-0812">Transmembrane</keyword>
<keyword evidence="3" id="KW-1133">Transmembrane helix</keyword>
<dbReference type="GO" id="GO:0005737">
    <property type="term" value="C:cytoplasm"/>
    <property type="evidence" value="ECO:0007669"/>
    <property type="project" value="TreeGrafter"/>
</dbReference>
<feature type="region of interest" description="Disordered" evidence="5">
    <location>
        <begin position="93"/>
        <end position="114"/>
    </location>
</feature>
<dbReference type="PANTHER" id="PTHR12953:SF3">
    <property type="entry name" value="SUN DOMAIN-CONTAINING PROTEIN 5"/>
    <property type="match status" value="1"/>
</dbReference>
<dbReference type="EMBL" id="CAJGYO010000152">
    <property type="protein sequence ID" value="CAD6341189.1"/>
    <property type="molecule type" value="Genomic_DNA"/>
</dbReference>
<dbReference type="GO" id="GO:0034975">
    <property type="term" value="P:protein folding in endoplasmic reticulum"/>
    <property type="evidence" value="ECO:0007669"/>
    <property type="project" value="TreeGrafter"/>
</dbReference>
<dbReference type="Pfam" id="PF07738">
    <property type="entry name" value="Sad1_UNC"/>
    <property type="match status" value="1"/>
</dbReference>
<accession>A0A811SKX0</accession>
<feature type="region of interest" description="Disordered" evidence="5">
    <location>
        <begin position="309"/>
        <end position="366"/>
    </location>
</feature>
<feature type="domain" description="SUN" evidence="6">
    <location>
        <begin position="88"/>
        <end position="260"/>
    </location>
</feature>
<dbReference type="SUPFAM" id="SSF49785">
    <property type="entry name" value="Galactose-binding domain-like"/>
    <property type="match status" value="1"/>
</dbReference>